<dbReference type="InterPro" id="IPR054384">
    <property type="entry name" value="SecDF_P1_head"/>
</dbReference>
<dbReference type="Gene3D" id="3.30.1360.200">
    <property type="match status" value="1"/>
</dbReference>
<evidence type="ECO:0000313" key="3">
    <source>
        <dbReference type="Proteomes" id="UP000318141"/>
    </source>
</evidence>
<keyword evidence="3" id="KW-1185">Reference proteome</keyword>
<evidence type="ECO:0000313" key="2">
    <source>
        <dbReference type="EMBL" id="TWG88639.1"/>
    </source>
</evidence>
<gene>
    <name evidence="2" type="ORF">L602_001100000710</name>
</gene>
<proteinExistence type="predicted"/>
<sequence>MHPAISVAIPLVAIFALGACQQLPVQPCAAPAAMAPAAAPPVPAAPAAPVASVAPVARNATPVPTPVLQQPARRPSVEFRLAQPERAPNLSELRIGNEAIWLLPKPVLTRDDLSTVTAVKAKDGRSYVRFVFTQGGAQKLASLSQRYAGKLFVLSIDGSLAATPRIGNAMNKGVLFVPMASEQQALNVAAVIGGEGRR</sequence>
<feature type="domain" description="SecDF P1 head subdomain" evidence="1">
    <location>
        <begin position="97"/>
        <end position="192"/>
    </location>
</feature>
<comment type="caution">
    <text evidence="2">The sequence shown here is derived from an EMBL/GenBank/DDBJ whole genome shotgun (WGS) entry which is preliminary data.</text>
</comment>
<dbReference type="OrthoDB" id="8642122at2"/>
<name>A0A562BUM5_9BURK</name>
<dbReference type="Proteomes" id="UP000318141">
    <property type="component" value="Unassembled WGS sequence"/>
</dbReference>
<organism evidence="2 3">
    <name type="scientific">Cupriavidus gilardii J11</name>
    <dbReference type="NCBI Taxonomy" id="936133"/>
    <lineage>
        <taxon>Bacteria</taxon>
        <taxon>Pseudomonadati</taxon>
        <taxon>Pseudomonadota</taxon>
        <taxon>Betaproteobacteria</taxon>
        <taxon>Burkholderiales</taxon>
        <taxon>Burkholderiaceae</taxon>
        <taxon>Cupriavidus</taxon>
    </lineage>
</organism>
<accession>A0A562BUM5</accession>
<protein>
    <recommendedName>
        <fullName evidence="1">SecDF P1 head subdomain domain-containing protein</fullName>
    </recommendedName>
</protein>
<reference evidence="2 3" key="1">
    <citation type="submission" date="2019-07" db="EMBL/GenBank/DDBJ databases">
        <title>Genome sequencing of lignin-degrading bacterial isolates.</title>
        <authorList>
            <person name="Gladden J."/>
        </authorList>
    </citation>
    <scope>NUCLEOTIDE SEQUENCE [LARGE SCALE GENOMIC DNA]</scope>
    <source>
        <strain evidence="2 3">J11</strain>
    </source>
</reference>
<evidence type="ECO:0000259" key="1">
    <source>
        <dbReference type="Pfam" id="PF22599"/>
    </source>
</evidence>
<dbReference type="EMBL" id="VLJN01000003">
    <property type="protein sequence ID" value="TWG88639.1"/>
    <property type="molecule type" value="Genomic_DNA"/>
</dbReference>
<dbReference type="Pfam" id="PF22599">
    <property type="entry name" value="SecDF_P1_head"/>
    <property type="match status" value="1"/>
</dbReference>
<dbReference type="AlphaFoldDB" id="A0A562BUM5"/>